<dbReference type="Proteomes" id="UP000235023">
    <property type="component" value="Unassembled WGS sequence"/>
</dbReference>
<keyword evidence="3 6" id="KW-0812">Transmembrane</keyword>
<keyword evidence="4 6" id="KW-1133">Transmembrane helix</keyword>
<dbReference type="PANTHER" id="PTHR21346">
    <property type="entry name" value="FUN14 DOMAIN CONTAINING"/>
    <property type="match status" value="1"/>
</dbReference>
<evidence type="ECO:0000256" key="7">
    <source>
        <dbReference type="SAM" id="SignalP"/>
    </source>
</evidence>
<name>A0A2J5HIA4_9EURO</name>
<dbReference type="GO" id="GO:0005741">
    <property type="term" value="C:mitochondrial outer membrane"/>
    <property type="evidence" value="ECO:0007669"/>
    <property type="project" value="TreeGrafter"/>
</dbReference>
<comment type="similarity">
    <text evidence="2">Belongs to the FUN14 family.</text>
</comment>
<comment type="subcellular location">
    <subcellularLocation>
        <location evidence="1">Membrane</location>
    </subcellularLocation>
</comment>
<evidence type="ECO:0000256" key="3">
    <source>
        <dbReference type="ARBA" id="ARBA00022692"/>
    </source>
</evidence>
<keyword evidence="7" id="KW-0732">Signal</keyword>
<dbReference type="GO" id="GO:0000422">
    <property type="term" value="P:autophagy of mitochondrion"/>
    <property type="evidence" value="ECO:0007669"/>
    <property type="project" value="TreeGrafter"/>
</dbReference>
<dbReference type="InterPro" id="IPR007014">
    <property type="entry name" value="FUN14"/>
</dbReference>
<evidence type="ECO:0000313" key="8">
    <source>
        <dbReference type="EMBL" id="PLN76770.1"/>
    </source>
</evidence>
<feature type="chain" id="PRO_5014471061" description="FUN14 family-domain-containing protein" evidence="7">
    <location>
        <begin position="21"/>
        <end position="174"/>
    </location>
</feature>
<organism evidence="8 9">
    <name type="scientific">Aspergillus taichungensis</name>
    <dbReference type="NCBI Taxonomy" id="482145"/>
    <lineage>
        <taxon>Eukaryota</taxon>
        <taxon>Fungi</taxon>
        <taxon>Dikarya</taxon>
        <taxon>Ascomycota</taxon>
        <taxon>Pezizomycotina</taxon>
        <taxon>Eurotiomycetes</taxon>
        <taxon>Eurotiomycetidae</taxon>
        <taxon>Eurotiales</taxon>
        <taxon>Aspergillaceae</taxon>
        <taxon>Aspergillus</taxon>
        <taxon>Aspergillus subgen. Circumdati</taxon>
    </lineage>
</organism>
<dbReference type="OrthoDB" id="3990500at2759"/>
<evidence type="ECO:0000256" key="1">
    <source>
        <dbReference type="ARBA" id="ARBA00004370"/>
    </source>
</evidence>
<sequence length="174" mass="18779">MSLLLRPTTLLGAGLGLSLALHPLSPLRTPSTPIQCQYSAPYSRHGDSSSDPSWTFNDQDPLFRKQGSTTAASTTTSQSSGILTASNMRQVSLGSVLGLVAGVGLRAFSRVLVVLLGMGVVFVEWAAARGYNILPLKRMQKYVKNYDLQRVVSRHIPFKMTFGATMALAAFAQF</sequence>
<keyword evidence="9" id="KW-1185">Reference proteome</keyword>
<evidence type="ECO:0000256" key="6">
    <source>
        <dbReference type="SAM" id="Phobius"/>
    </source>
</evidence>
<dbReference type="PANTHER" id="PTHR21346:SF0">
    <property type="entry name" value="RE45833P"/>
    <property type="match status" value="1"/>
</dbReference>
<evidence type="ECO:0000256" key="4">
    <source>
        <dbReference type="ARBA" id="ARBA00022989"/>
    </source>
</evidence>
<evidence type="ECO:0000256" key="5">
    <source>
        <dbReference type="ARBA" id="ARBA00023136"/>
    </source>
</evidence>
<protein>
    <recommendedName>
        <fullName evidence="10">FUN14 family-domain-containing protein</fullName>
    </recommendedName>
</protein>
<dbReference type="Pfam" id="PF04930">
    <property type="entry name" value="FUN14"/>
    <property type="match status" value="1"/>
</dbReference>
<keyword evidence="5 6" id="KW-0472">Membrane</keyword>
<accession>A0A2J5HIA4</accession>
<dbReference type="AlphaFoldDB" id="A0A2J5HIA4"/>
<feature type="transmembrane region" description="Helical" evidence="6">
    <location>
        <begin position="107"/>
        <end position="128"/>
    </location>
</feature>
<evidence type="ECO:0008006" key="10">
    <source>
        <dbReference type="Google" id="ProtNLM"/>
    </source>
</evidence>
<gene>
    <name evidence="8" type="ORF">BDW42DRAFT_178028</name>
</gene>
<proteinExistence type="inferred from homology"/>
<feature type="signal peptide" evidence="7">
    <location>
        <begin position="1"/>
        <end position="20"/>
    </location>
</feature>
<evidence type="ECO:0000313" key="9">
    <source>
        <dbReference type="Proteomes" id="UP000235023"/>
    </source>
</evidence>
<dbReference type="EMBL" id="KZ559610">
    <property type="protein sequence ID" value="PLN76770.1"/>
    <property type="molecule type" value="Genomic_DNA"/>
</dbReference>
<evidence type="ECO:0000256" key="2">
    <source>
        <dbReference type="ARBA" id="ARBA00009160"/>
    </source>
</evidence>
<reference evidence="9" key="1">
    <citation type="submission" date="2017-12" db="EMBL/GenBank/DDBJ databases">
        <authorList>
            <consortium name="DOE Joint Genome Institute"/>
            <person name="Mondo S.J."/>
            <person name="Kjaerbolling I."/>
            <person name="Vesth T.C."/>
            <person name="Frisvad J.C."/>
            <person name="Nybo J.L."/>
            <person name="Theobald S."/>
            <person name="Kuo A."/>
            <person name="Bowyer P."/>
            <person name="Matsuda Y."/>
            <person name="Lyhne E.K."/>
            <person name="Kogle M.E."/>
            <person name="Clum A."/>
            <person name="Lipzen A."/>
            <person name="Salamov A."/>
            <person name="Ngan C.Y."/>
            <person name="Daum C."/>
            <person name="Chiniquy J."/>
            <person name="Barry K."/>
            <person name="LaButti K."/>
            <person name="Haridas S."/>
            <person name="Simmons B.A."/>
            <person name="Magnuson J.K."/>
            <person name="Mortensen U.H."/>
            <person name="Larsen T.O."/>
            <person name="Grigoriev I.V."/>
            <person name="Baker S.E."/>
            <person name="Andersen M.R."/>
            <person name="Nordberg H.P."/>
            <person name="Cantor M.N."/>
            <person name="Hua S.X."/>
        </authorList>
    </citation>
    <scope>NUCLEOTIDE SEQUENCE [LARGE SCALE GENOMIC DNA]</scope>
    <source>
        <strain evidence="9">IBT 19404</strain>
    </source>
</reference>